<keyword evidence="6" id="KW-0472">Membrane</keyword>
<feature type="compositionally biased region" description="Low complexity" evidence="8">
    <location>
        <begin position="656"/>
        <end position="666"/>
    </location>
</feature>
<feature type="compositionally biased region" description="Basic and acidic residues" evidence="8">
    <location>
        <begin position="421"/>
        <end position="448"/>
    </location>
</feature>
<feature type="region of interest" description="Disordered" evidence="8">
    <location>
        <begin position="1"/>
        <end position="78"/>
    </location>
</feature>
<dbReference type="PANTHER" id="PTHR13289">
    <property type="entry name" value="PROTEIN PHOSPHATASE 1-BINDING PROTEIN BIFOCAL"/>
    <property type="match status" value="1"/>
</dbReference>
<evidence type="ECO:0000256" key="6">
    <source>
        <dbReference type="ARBA" id="ARBA00023136"/>
    </source>
</evidence>
<comment type="subcellular location">
    <subcellularLocation>
        <location evidence="1">Nucleus membrane</location>
        <topology evidence="1">Multi-pass membrane protein</topology>
    </subcellularLocation>
    <subcellularLocation>
        <location evidence="2">Rough endoplasmic reticulum membrane</location>
        <topology evidence="2">Multi-pass membrane protein</topology>
    </subcellularLocation>
</comment>
<feature type="compositionally biased region" description="Pro residues" evidence="8">
    <location>
        <begin position="387"/>
        <end position="400"/>
    </location>
</feature>
<keyword evidence="4" id="KW-0256">Endoplasmic reticulum</keyword>
<organism evidence="9 10">
    <name type="scientific">Chilo suppressalis</name>
    <name type="common">Asiatic rice borer moth</name>
    <dbReference type="NCBI Taxonomy" id="168631"/>
    <lineage>
        <taxon>Eukaryota</taxon>
        <taxon>Metazoa</taxon>
        <taxon>Ecdysozoa</taxon>
        <taxon>Arthropoda</taxon>
        <taxon>Hexapoda</taxon>
        <taxon>Insecta</taxon>
        <taxon>Pterygota</taxon>
        <taxon>Neoptera</taxon>
        <taxon>Endopterygota</taxon>
        <taxon>Lepidoptera</taxon>
        <taxon>Glossata</taxon>
        <taxon>Ditrysia</taxon>
        <taxon>Pyraloidea</taxon>
        <taxon>Crambidae</taxon>
        <taxon>Crambinae</taxon>
        <taxon>Chilo</taxon>
    </lineage>
</organism>
<feature type="region of interest" description="Disordered" evidence="8">
    <location>
        <begin position="92"/>
        <end position="311"/>
    </location>
</feature>
<dbReference type="PRINTS" id="PR01217">
    <property type="entry name" value="PRICHEXTENSN"/>
</dbReference>
<feature type="region of interest" description="Disordered" evidence="8">
    <location>
        <begin position="647"/>
        <end position="671"/>
    </location>
</feature>
<feature type="compositionally biased region" description="Low complexity" evidence="8">
    <location>
        <begin position="129"/>
        <end position="138"/>
    </location>
</feature>
<feature type="compositionally biased region" description="Basic and acidic residues" evidence="8">
    <location>
        <begin position="481"/>
        <end position="503"/>
    </location>
</feature>
<dbReference type="EMBL" id="OU963898">
    <property type="protein sequence ID" value="CAH0691010.1"/>
    <property type="molecule type" value="Genomic_DNA"/>
</dbReference>
<feature type="compositionally biased region" description="Basic and acidic residues" evidence="8">
    <location>
        <begin position="144"/>
        <end position="168"/>
    </location>
</feature>
<protein>
    <submittedName>
        <fullName evidence="9">Uncharacterized protein</fullName>
    </submittedName>
</protein>
<feature type="compositionally biased region" description="Low complexity" evidence="8">
    <location>
        <begin position="246"/>
        <end position="263"/>
    </location>
</feature>
<keyword evidence="7" id="KW-0539">Nucleus</keyword>
<dbReference type="PANTHER" id="PTHR13289:SF3">
    <property type="entry name" value="BIFOCAL, ISOFORM F"/>
    <property type="match status" value="1"/>
</dbReference>
<gene>
    <name evidence="9" type="ORF">CHILSU_LOCUS9025</name>
</gene>
<evidence type="ECO:0000313" key="10">
    <source>
        <dbReference type="Proteomes" id="UP001153292"/>
    </source>
</evidence>
<accession>A0ABN8EG03</accession>
<evidence type="ECO:0000256" key="2">
    <source>
        <dbReference type="ARBA" id="ARBA00004269"/>
    </source>
</evidence>
<feature type="compositionally biased region" description="Pro residues" evidence="8">
    <location>
        <begin position="169"/>
        <end position="211"/>
    </location>
</feature>
<evidence type="ECO:0000256" key="4">
    <source>
        <dbReference type="ARBA" id="ARBA00022824"/>
    </source>
</evidence>
<dbReference type="InterPro" id="IPR019130">
    <property type="entry name" value="Macoilin"/>
</dbReference>
<feature type="compositionally biased region" description="Basic and acidic residues" evidence="8">
    <location>
        <begin position="716"/>
        <end position="735"/>
    </location>
</feature>
<feature type="region of interest" description="Disordered" evidence="8">
    <location>
        <begin position="362"/>
        <end position="523"/>
    </location>
</feature>
<name>A0ABN8EG03_CHISP</name>
<feature type="compositionally biased region" description="Pro residues" evidence="8">
    <location>
        <begin position="38"/>
        <end position="57"/>
    </location>
</feature>
<keyword evidence="5" id="KW-1133">Transmembrane helix</keyword>
<feature type="region of interest" description="Disordered" evidence="8">
    <location>
        <begin position="562"/>
        <end position="589"/>
    </location>
</feature>
<reference evidence="9" key="1">
    <citation type="submission" date="2021-12" db="EMBL/GenBank/DDBJ databases">
        <authorList>
            <person name="King R."/>
        </authorList>
    </citation>
    <scope>NUCLEOTIDE SEQUENCE</scope>
</reference>
<keyword evidence="3" id="KW-0812">Transmembrane</keyword>
<feature type="compositionally biased region" description="Basic and acidic residues" evidence="8">
    <location>
        <begin position="107"/>
        <end position="117"/>
    </location>
</feature>
<sequence>MMVETMLESSQDFGMSNGALPQWKRELLQRRAARSRPAPAPAPAPLAGPPPSPPPAPALALTAPASLDDDEELRYGPGIVKRLKSRYLSLALRDAPRRRPSVLRRAASLEHLLDERPPPAPRPPPARAPRPASVAAPPALCPAPRRDIVKRARSVDALSRLDSREDPHPPSPSPPPPSRAPPSPLPRAPPLEAPPHAPPPPPPPVPAPRPPVCRSARPPRRPTPLLRETERPPPDVVRSALRKFESAPTRRAAPAARVSAVVRGLENGARTSTPEPRDQQCANAREPTPELDPIAPLPDEQDGAASSCESRVVSRAALEGIARAGSSMRFAFSAPRCGSHLPPLAAANPVLVGRARRVGVIRPMPAPTLRSPEPPPEPARKSASPRPSSPAPSEPEPGLPVRPERRDPPPSALVEPIPRSPPDERAVEPEPAREREPDVVETKPKAEKPLLNGHAEPKPVVENAPSRLGGADIERAWNGTGERRTAVRPKEKKIVAESKERKVSAPWAGGSPLGARRGRAPAPGATSIVFNFSGRKEVPDYIENDGIILRASRRNRLKAGEPGVVSLRPGSEAEANAEAWSSDEEGPGGLCGGGPPSPCAVRFVNDNVLINGRSCMAAAARINRDRQAKLKLQFDDSLTRTFEYPSETSLCDDDTTPASASTPTPAQAHNPTLLANTHIASASLCRYTPSKTPHNVFQLGVTKTPDPTHAENGVEPSEKENGEATEHSQRETHADVEEESGGDARPCGADARCWSAARTHTTDLLF</sequence>
<evidence type="ECO:0000256" key="1">
    <source>
        <dbReference type="ARBA" id="ARBA00004232"/>
    </source>
</evidence>
<evidence type="ECO:0000256" key="5">
    <source>
        <dbReference type="ARBA" id="ARBA00022989"/>
    </source>
</evidence>
<proteinExistence type="predicted"/>
<feature type="compositionally biased region" description="Pro residues" evidence="8">
    <location>
        <begin position="118"/>
        <end position="128"/>
    </location>
</feature>
<feature type="compositionally biased region" description="Low complexity" evidence="8">
    <location>
        <begin position="508"/>
        <end position="523"/>
    </location>
</feature>
<keyword evidence="10" id="KW-1185">Reference proteome</keyword>
<evidence type="ECO:0000256" key="8">
    <source>
        <dbReference type="SAM" id="MobiDB-lite"/>
    </source>
</evidence>
<evidence type="ECO:0000313" key="9">
    <source>
        <dbReference type="EMBL" id="CAH0691010.1"/>
    </source>
</evidence>
<feature type="region of interest" description="Disordered" evidence="8">
    <location>
        <begin position="696"/>
        <end position="749"/>
    </location>
</feature>
<evidence type="ECO:0000256" key="7">
    <source>
        <dbReference type="ARBA" id="ARBA00023242"/>
    </source>
</evidence>
<dbReference type="Proteomes" id="UP001153292">
    <property type="component" value="Chromosome 5"/>
</dbReference>
<evidence type="ECO:0000256" key="3">
    <source>
        <dbReference type="ARBA" id="ARBA00022692"/>
    </source>
</evidence>